<gene>
    <name evidence="2" type="ORF">J4732_17815</name>
</gene>
<dbReference type="SUPFAM" id="SSF56954">
    <property type="entry name" value="Outer membrane efflux proteins (OEP)"/>
    <property type="match status" value="1"/>
</dbReference>
<dbReference type="Gene3D" id="1.20.1600.10">
    <property type="entry name" value="Outer membrane efflux proteins (OEP)"/>
    <property type="match status" value="1"/>
</dbReference>
<comment type="caution">
    <text evidence="2">The sequence shown here is derived from an EMBL/GenBank/DDBJ whole genome shotgun (WGS) entry which is preliminary data.</text>
</comment>
<accession>A0A939NQS5</accession>
<name>A0A939NQS5_SERMA</name>
<keyword evidence="1" id="KW-0812">Transmembrane</keyword>
<dbReference type="EMBL" id="JAGETR010000131">
    <property type="protein sequence ID" value="MBO2007176.1"/>
    <property type="molecule type" value="Genomic_DNA"/>
</dbReference>
<evidence type="ECO:0000256" key="1">
    <source>
        <dbReference type="SAM" id="Phobius"/>
    </source>
</evidence>
<keyword evidence="1" id="KW-1133">Transmembrane helix</keyword>
<protein>
    <submittedName>
        <fullName evidence="2">Uncharacterized protein</fullName>
    </submittedName>
</protein>
<dbReference type="AlphaFoldDB" id="A0A939NQS5"/>
<feature type="transmembrane region" description="Helical" evidence="1">
    <location>
        <begin position="139"/>
        <end position="156"/>
    </location>
</feature>
<sequence length="167" mass="18844">MPKNTVRQHCWDIAKRDGVGETEDALSSLNYQNQCLQALHTFEQQNHLRIMQQKLNQLGLSSEYDGLSGKSTMLQVESELVEAEFKHASAFVTLFKAGGAPLSALRVHLLHAEAGNDFTRAKSLIHEWRRFCPCGTLCWFSGILLIVQVALVGIFWQCGNIHKRFLC</sequence>
<reference evidence="2" key="1">
    <citation type="submission" date="2021-03" db="EMBL/GenBank/DDBJ databases">
        <title>Molecular epidemiology and mechanisms of colistin and carbapenem resistance in Enterobacteriaceae from clinical isolates, the environment and porcine samples in Pretoria, South Africa.</title>
        <authorList>
            <person name="Bogoshi D."/>
            <person name="Mbelle N.M."/>
            <person name="Naidoo V."/>
            <person name="Osei Sekyere J."/>
        </authorList>
    </citation>
    <scope>NUCLEOTIDE SEQUENCE</scope>
    <source>
        <strain evidence="2">C080</strain>
    </source>
</reference>
<keyword evidence="1" id="KW-0472">Membrane</keyword>
<proteinExistence type="predicted"/>
<organism evidence="2">
    <name type="scientific">Serratia marcescens</name>
    <dbReference type="NCBI Taxonomy" id="615"/>
    <lineage>
        <taxon>Bacteria</taxon>
        <taxon>Pseudomonadati</taxon>
        <taxon>Pseudomonadota</taxon>
        <taxon>Gammaproteobacteria</taxon>
        <taxon>Enterobacterales</taxon>
        <taxon>Yersiniaceae</taxon>
        <taxon>Serratia</taxon>
    </lineage>
</organism>
<evidence type="ECO:0000313" key="2">
    <source>
        <dbReference type="EMBL" id="MBO2007176.1"/>
    </source>
</evidence>